<dbReference type="Gene3D" id="1.10.287.130">
    <property type="match status" value="1"/>
</dbReference>
<dbReference type="PROSITE" id="PS50109">
    <property type="entry name" value="HIS_KIN"/>
    <property type="match status" value="1"/>
</dbReference>
<sequence>MDPKLLIQVTAIMTVVCSVFMAVNWFINKGLPGARDWLVFITLTALGCGLLAAYSLPVTFSIFIPNLVIAIGLYYLVRGTDRFFGVKSNYMPWYVLAALGIPSFSYFLYADFNFIARVAINYLAWAMAMLYCLRALSKGQKVLSKEFNAAHWAFGISCLSLLIVFTFRVVMLGGYSVSDSLVSTNWVNQFFAVSVSTMPLLLCFSLCLLCSSRREKELTRLKAIAEQSAQIKGQFLTLLSHELRTPLNAIVGHAESLKKVPREPSRHAELCDVIVHAAMSMSDLANQVLLQAKGEYAAQNRVPVSLFNLAQELIHLLQPLALAKGLKLKVEVRGLYPQDVHLVEQDTLSLVLRNLLSNAIKYTDKGVVTLILGASGREQDRQTIHFAIKDTGKGLTEAQLETLFDPFVTVDNEQSISQSAGIGLALCKQLLQGLEADLEVDSQLGRGTVFSFEVSCQCSDTPLQNIESHTETLALNVLVIEDNIMNIEVISNYLDEMVSEFSIAKTLAEAEEILGEHNFDLVLLDMRLPDGNGLEWFKAGFNEIGFTSNVKVVALTGDADPELKRQCLRAGMQDCLTKPIMPSRLYAALECATVNHTTQLSRKTLIERSTFMALVEQEGSGTFTTKLMYLADRFEYELAQIKGLSELNVLDLAYDKLTYIENEAAQLGMTVFVAQIQSARGQLKHAEQEVDWDGLAVVSRQSVERLLELHAQITAYELNSDNPINLSA</sequence>
<keyword evidence="7" id="KW-0812">Transmembrane</keyword>
<dbReference type="PROSITE" id="PS50110">
    <property type="entry name" value="RESPONSE_REGULATORY"/>
    <property type="match status" value="1"/>
</dbReference>
<evidence type="ECO:0000256" key="6">
    <source>
        <dbReference type="PROSITE-ProRule" id="PRU00169"/>
    </source>
</evidence>
<dbReference type="InterPro" id="IPR036890">
    <property type="entry name" value="HATPase_C_sf"/>
</dbReference>
<dbReference type="RefSeq" id="WP_099640339.1">
    <property type="nucleotide sequence ID" value="NZ_NKHF01000006.1"/>
</dbReference>
<dbReference type="PRINTS" id="PR00344">
    <property type="entry name" value="BCTRLSENSOR"/>
</dbReference>
<dbReference type="Pfam" id="PF00072">
    <property type="entry name" value="Response_reg"/>
    <property type="match status" value="1"/>
</dbReference>
<evidence type="ECO:0000256" key="4">
    <source>
        <dbReference type="ARBA" id="ARBA00022679"/>
    </source>
</evidence>
<feature type="transmembrane region" description="Helical" evidence="7">
    <location>
        <begin position="114"/>
        <end position="137"/>
    </location>
</feature>
<dbReference type="InterPro" id="IPR003661">
    <property type="entry name" value="HisK_dim/P_dom"/>
</dbReference>
<evidence type="ECO:0000256" key="2">
    <source>
        <dbReference type="ARBA" id="ARBA00012438"/>
    </source>
</evidence>
<dbReference type="Pfam" id="PF00512">
    <property type="entry name" value="HisKA"/>
    <property type="match status" value="1"/>
</dbReference>
<dbReference type="InterPro" id="IPR036097">
    <property type="entry name" value="HisK_dim/P_sf"/>
</dbReference>
<dbReference type="CDD" id="cd17546">
    <property type="entry name" value="REC_hyHK_CKI1_RcsC-like"/>
    <property type="match status" value="1"/>
</dbReference>
<keyword evidence="5 10" id="KW-0418">Kinase</keyword>
<feature type="transmembrane region" description="Helical" evidence="7">
    <location>
        <begin position="60"/>
        <end position="77"/>
    </location>
</feature>
<dbReference type="InterPro" id="IPR011006">
    <property type="entry name" value="CheY-like_superfamily"/>
</dbReference>
<dbReference type="InterPro" id="IPR004358">
    <property type="entry name" value="Sig_transdc_His_kin-like_C"/>
</dbReference>
<dbReference type="AlphaFoldDB" id="A0A2A5JVP5"/>
<dbReference type="InterPro" id="IPR001789">
    <property type="entry name" value="Sig_transdc_resp-reg_receiver"/>
</dbReference>
<keyword evidence="4" id="KW-0808">Transferase</keyword>
<comment type="catalytic activity">
    <reaction evidence="1">
        <text>ATP + protein L-histidine = ADP + protein N-phospho-L-histidine.</text>
        <dbReference type="EC" id="2.7.13.3"/>
    </reaction>
</comment>
<feature type="transmembrane region" description="Helical" evidence="7">
    <location>
        <begin position="6"/>
        <end position="25"/>
    </location>
</feature>
<feature type="domain" description="Response regulatory" evidence="9">
    <location>
        <begin position="476"/>
        <end position="593"/>
    </location>
</feature>
<comment type="caution">
    <text evidence="10">The sequence shown here is derived from an EMBL/GenBank/DDBJ whole genome shotgun (WGS) entry which is preliminary data.</text>
</comment>
<dbReference type="EMBL" id="NKHF01000006">
    <property type="protein sequence ID" value="PCK33515.1"/>
    <property type="molecule type" value="Genomic_DNA"/>
</dbReference>
<reference evidence="11" key="1">
    <citation type="journal article" date="2019" name="Genome Announc.">
        <title>Draft Genome Sequence of Pseudoalteromonas piscicida Strain 36Y ROTHPW, an Hypersaline Seawater Isolate from the South Coast of Sonora, Mexico.</title>
        <authorList>
            <person name="Sanchez-Diaz R."/>
            <person name="Molina-Garza Z.J."/>
            <person name="Cruz-Suarez L.E."/>
            <person name="Selvin J."/>
            <person name="Kiran G.S."/>
            <person name="Ibarra-Gamez J.C."/>
            <person name="Gomez-Gil B."/>
            <person name="Galaviz-Silva L."/>
        </authorList>
    </citation>
    <scope>NUCLEOTIDE SEQUENCE [LARGE SCALE GENOMIC DNA]</scope>
    <source>
        <strain evidence="11">36Y_RITHPW</strain>
    </source>
</reference>
<keyword evidence="7" id="KW-0472">Membrane</keyword>
<dbReference type="SUPFAM" id="SSF47384">
    <property type="entry name" value="Homodimeric domain of signal transducing histidine kinase"/>
    <property type="match status" value="1"/>
</dbReference>
<dbReference type="PANTHER" id="PTHR43047">
    <property type="entry name" value="TWO-COMPONENT HISTIDINE PROTEIN KINASE"/>
    <property type="match status" value="1"/>
</dbReference>
<evidence type="ECO:0000259" key="9">
    <source>
        <dbReference type="PROSITE" id="PS50110"/>
    </source>
</evidence>
<feature type="transmembrane region" description="Helical" evidence="7">
    <location>
        <begin position="89"/>
        <end position="108"/>
    </location>
</feature>
<evidence type="ECO:0000313" key="11">
    <source>
        <dbReference type="Proteomes" id="UP000228621"/>
    </source>
</evidence>
<dbReference type="InterPro" id="IPR005467">
    <property type="entry name" value="His_kinase_dom"/>
</dbReference>
<keyword evidence="11" id="KW-1185">Reference proteome</keyword>
<proteinExistence type="predicted"/>
<protein>
    <recommendedName>
        <fullName evidence="2">histidine kinase</fullName>
        <ecNumber evidence="2">2.7.13.3</ecNumber>
    </recommendedName>
</protein>
<dbReference type="Pfam" id="PF02518">
    <property type="entry name" value="HATPase_c"/>
    <property type="match status" value="1"/>
</dbReference>
<evidence type="ECO:0000256" key="5">
    <source>
        <dbReference type="ARBA" id="ARBA00022777"/>
    </source>
</evidence>
<gene>
    <name evidence="10" type="ORF">CEX98_01285</name>
</gene>
<evidence type="ECO:0000256" key="7">
    <source>
        <dbReference type="SAM" id="Phobius"/>
    </source>
</evidence>
<dbReference type="SMART" id="SM00388">
    <property type="entry name" value="HisKA"/>
    <property type="match status" value="1"/>
</dbReference>
<dbReference type="SUPFAM" id="SSF55874">
    <property type="entry name" value="ATPase domain of HSP90 chaperone/DNA topoisomerase II/histidine kinase"/>
    <property type="match status" value="1"/>
</dbReference>
<feature type="domain" description="Histidine kinase" evidence="8">
    <location>
        <begin position="238"/>
        <end position="458"/>
    </location>
</feature>
<keyword evidence="7" id="KW-1133">Transmembrane helix</keyword>
<name>A0A2A5JVP5_PSEO7</name>
<organism evidence="10 11">
    <name type="scientific">Pseudoalteromonas piscicida</name>
    <dbReference type="NCBI Taxonomy" id="43662"/>
    <lineage>
        <taxon>Bacteria</taxon>
        <taxon>Pseudomonadati</taxon>
        <taxon>Pseudomonadota</taxon>
        <taxon>Gammaproteobacteria</taxon>
        <taxon>Alteromonadales</taxon>
        <taxon>Pseudoalteromonadaceae</taxon>
        <taxon>Pseudoalteromonas</taxon>
    </lineage>
</organism>
<dbReference type="Proteomes" id="UP000228621">
    <property type="component" value="Unassembled WGS sequence"/>
</dbReference>
<feature type="transmembrane region" description="Helical" evidence="7">
    <location>
        <begin position="190"/>
        <end position="210"/>
    </location>
</feature>
<dbReference type="EC" id="2.7.13.3" evidence="2"/>
<dbReference type="OrthoDB" id="7187989at2"/>
<dbReference type="SMART" id="SM00387">
    <property type="entry name" value="HATPase_c"/>
    <property type="match status" value="1"/>
</dbReference>
<dbReference type="InterPro" id="IPR003594">
    <property type="entry name" value="HATPase_dom"/>
</dbReference>
<keyword evidence="3 6" id="KW-0597">Phosphoprotein</keyword>
<dbReference type="SMART" id="SM00448">
    <property type="entry name" value="REC"/>
    <property type="match status" value="1"/>
</dbReference>
<feature type="transmembrane region" description="Helical" evidence="7">
    <location>
        <begin position="37"/>
        <end position="54"/>
    </location>
</feature>
<dbReference type="Gene3D" id="3.40.50.2300">
    <property type="match status" value="1"/>
</dbReference>
<evidence type="ECO:0000259" key="8">
    <source>
        <dbReference type="PROSITE" id="PS50109"/>
    </source>
</evidence>
<accession>A0A2A5JVP5</accession>
<feature type="transmembrane region" description="Helical" evidence="7">
    <location>
        <begin position="149"/>
        <end position="170"/>
    </location>
</feature>
<dbReference type="Gene3D" id="3.30.565.10">
    <property type="entry name" value="Histidine kinase-like ATPase, C-terminal domain"/>
    <property type="match status" value="1"/>
</dbReference>
<dbReference type="CDD" id="cd00082">
    <property type="entry name" value="HisKA"/>
    <property type="match status" value="1"/>
</dbReference>
<evidence type="ECO:0000256" key="1">
    <source>
        <dbReference type="ARBA" id="ARBA00000085"/>
    </source>
</evidence>
<feature type="modified residue" description="4-aspartylphosphate" evidence="6">
    <location>
        <position position="525"/>
    </location>
</feature>
<evidence type="ECO:0000313" key="10">
    <source>
        <dbReference type="EMBL" id="PCK33515.1"/>
    </source>
</evidence>
<dbReference type="GO" id="GO:0000155">
    <property type="term" value="F:phosphorelay sensor kinase activity"/>
    <property type="evidence" value="ECO:0007669"/>
    <property type="project" value="InterPro"/>
</dbReference>
<evidence type="ECO:0000256" key="3">
    <source>
        <dbReference type="ARBA" id="ARBA00022553"/>
    </source>
</evidence>
<dbReference type="SUPFAM" id="SSF52172">
    <property type="entry name" value="CheY-like"/>
    <property type="match status" value="1"/>
</dbReference>